<gene>
    <name evidence="3" type="ORF">VCB98_06125</name>
</gene>
<evidence type="ECO:0000313" key="4">
    <source>
        <dbReference type="Proteomes" id="UP001302316"/>
    </source>
</evidence>
<keyword evidence="1" id="KW-0732">Signal</keyword>
<protein>
    <submittedName>
        <fullName evidence="3">PDZ domain-containing protein</fullName>
    </submittedName>
</protein>
<comment type="caution">
    <text evidence="3">The sequence shown here is derived from an EMBL/GenBank/DDBJ whole genome shotgun (WGS) entry which is preliminary data.</text>
</comment>
<dbReference type="AlphaFoldDB" id="A0AAP6MMJ8"/>
<dbReference type="InterPro" id="IPR001478">
    <property type="entry name" value="PDZ"/>
</dbReference>
<dbReference type="SUPFAM" id="SSF50156">
    <property type="entry name" value="PDZ domain-like"/>
    <property type="match status" value="1"/>
</dbReference>
<sequence>MPTRPLLPAIGLALCLGFSPAVAGNEPARKAPDQSQAELNEAVHQELVDLLRRLAEITAMLEDDETRESIQAAMRAVRGPQLGVRGSENEQPPGVRVEQVYPDSPAALADIKAGDVITAVNNRPLDGQAPATRVLQRTLRQHAGTAPLLLALDRNGERLELELTLPD</sequence>
<dbReference type="PROSITE" id="PS50106">
    <property type="entry name" value="PDZ"/>
    <property type="match status" value="1"/>
</dbReference>
<evidence type="ECO:0000256" key="1">
    <source>
        <dbReference type="SAM" id="SignalP"/>
    </source>
</evidence>
<proteinExistence type="predicted"/>
<dbReference type="InterPro" id="IPR041489">
    <property type="entry name" value="PDZ_6"/>
</dbReference>
<organism evidence="3 4">
    <name type="scientific">Natronospira elongata</name>
    <dbReference type="NCBI Taxonomy" id="3110268"/>
    <lineage>
        <taxon>Bacteria</taxon>
        <taxon>Pseudomonadati</taxon>
        <taxon>Pseudomonadota</taxon>
        <taxon>Gammaproteobacteria</taxon>
        <taxon>Natronospirales</taxon>
        <taxon>Natronospiraceae</taxon>
        <taxon>Natronospira</taxon>
    </lineage>
</organism>
<keyword evidence="4" id="KW-1185">Reference proteome</keyword>
<evidence type="ECO:0000259" key="2">
    <source>
        <dbReference type="PROSITE" id="PS50106"/>
    </source>
</evidence>
<name>A0AAP6MMJ8_9GAMM</name>
<accession>A0AAP6MMJ8</accession>
<feature type="domain" description="PDZ" evidence="2">
    <location>
        <begin position="70"/>
        <end position="127"/>
    </location>
</feature>
<dbReference type="Gene3D" id="2.30.42.10">
    <property type="match status" value="1"/>
</dbReference>
<dbReference type="EMBL" id="JAYGII010000009">
    <property type="protein sequence ID" value="MEA5445391.1"/>
    <property type="molecule type" value="Genomic_DNA"/>
</dbReference>
<feature type="signal peptide" evidence="1">
    <location>
        <begin position="1"/>
        <end position="23"/>
    </location>
</feature>
<dbReference type="Pfam" id="PF17820">
    <property type="entry name" value="PDZ_6"/>
    <property type="match status" value="1"/>
</dbReference>
<reference evidence="3 4" key="1">
    <citation type="submission" date="2023-12" db="EMBL/GenBank/DDBJ databases">
        <title>Whole-genome sequencing of halo(alkali)philic microorganisms from hypersaline lakes.</title>
        <authorList>
            <person name="Sorokin D.Y."/>
            <person name="Merkel A.Y."/>
            <person name="Messina E."/>
            <person name="Yakimov M."/>
        </authorList>
    </citation>
    <scope>NUCLEOTIDE SEQUENCE [LARGE SCALE GENOMIC DNA]</scope>
    <source>
        <strain evidence="3 4">AB-CW1</strain>
    </source>
</reference>
<feature type="chain" id="PRO_5042935309" evidence="1">
    <location>
        <begin position="24"/>
        <end position="167"/>
    </location>
</feature>
<dbReference type="Proteomes" id="UP001302316">
    <property type="component" value="Unassembled WGS sequence"/>
</dbReference>
<dbReference type="InterPro" id="IPR036034">
    <property type="entry name" value="PDZ_sf"/>
</dbReference>
<dbReference type="RefSeq" id="WP_346051020.1">
    <property type="nucleotide sequence ID" value="NZ_JAYGII010000009.1"/>
</dbReference>
<dbReference type="SMART" id="SM00228">
    <property type="entry name" value="PDZ"/>
    <property type="match status" value="1"/>
</dbReference>
<evidence type="ECO:0000313" key="3">
    <source>
        <dbReference type="EMBL" id="MEA5445391.1"/>
    </source>
</evidence>